<feature type="compositionally biased region" description="Low complexity" evidence="12">
    <location>
        <begin position="636"/>
        <end position="672"/>
    </location>
</feature>
<dbReference type="Pfam" id="PF00704">
    <property type="entry name" value="Glyco_hydro_18"/>
    <property type="match status" value="1"/>
</dbReference>
<dbReference type="PROSITE" id="PS50941">
    <property type="entry name" value="CHIT_BIND_I_2"/>
    <property type="match status" value="3"/>
</dbReference>
<evidence type="ECO:0000256" key="5">
    <source>
        <dbReference type="ARBA" id="ARBA00023024"/>
    </source>
</evidence>
<feature type="region of interest" description="Disordered" evidence="12">
    <location>
        <begin position="690"/>
        <end position="769"/>
    </location>
</feature>
<dbReference type="GO" id="GO:0008061">
    <property type="term" value="F:chitin binding"/>
    <property type="evidence" value="ECO:0007669"/>
    <property type="project" value="UniProtKB-UniRule"/>
</dbReference>
<name>A0A6G1JM13_9PLEO</name>
<dbReference type="Gene3D" id="3.30.60.10">
    <property type="entry name" value="Endochitinase-like"/>
    <property type="match status" value="3"/>
</dbReference>
<keyword evidence="6" id="KW-0119">Carbohydrate metabolism</keyword>
<dbReference type="Proteomes" id="UP000799291">
    <property type="component" value="Unassembled WGS sequence"/>
</dbReference>
<evidence type="ECO:0000256" key="8">
    <source>
        <dbReference type="ARBA" id="ARBA00023326"/>
    </source>
</evidence>
<keyword evidence="5" id="KW-0146">Chitin degradation</keyword>
<comment type="similarity">
    <text evidence="9">Belongs to the glycosyl hydrolase 18 family. Chitinase class III subfamily.</text>
</comment>
<comment type="caution">
    <text evidence="10">Lacks conserved residue(s) required for the propagation of feature annotation.</text>
</comment>
<dbReference type="InterPro" id="IPR001223">
    <property type="entry name" value="Glyco_hydro18_cat"/>
</dbReference>
<evidence type="ECO:0000259" key="15">
    <source>
        <dbReference type="PROSITE" id="PS51910"/>
    </source>
</evidence>
<feature type="disulfide bond" evidence="10">
    <location>
        <begin position="400"/>
        <end position="414"/>
    </location>
</feature>
<gene>
    <name evidence="16" type="ORF">K458DRAFT_353438</name>
</gene>
<evidence type="ECO:0000256" key="7">
    <source>
        <dbReference type="ARBA" id="ARBA00023295"/>
    </source>
</evidence>
<evidence type="ECO:0000256" key="6">
    <source>
        <dbReference type="ARBA" id="ARBA00023277"/>
    </source>
</evidence>
<dbReference type="EC" id="3.2.1.14" evidence="2"/>
<feature type="domain" description="Chitin-binding type-1" evidence="14">
    <location>
        <begin position="457"/>
        <end position="503"/>
    </location>
</feature>
<evidence type="ECO:0000256" key="10">
    <source>
        <dbReference type="PROSITE-ProRule" id="PRU00261"/>
    </source>
</evidence>
<comment type="catalytic activity">
    <reaction evidence="1">
        <text>Random endo-hydrolysis of N-acetyl-beta-D-glucosaminide (1-&gt;4)-beta-linkages in chitin and chitodextrins.</text>
        <dbReference type="EC" id="3.2.1.14"/>
    </reaction>
</comment>
<reference evidence="16" key="1">
    <citation type="journal article" date="2020" name="Stud. Mycol.">
        <title>101 Dothideomycetes genomes: a test case for predicting lifestyles and emergence of pathogens.</title>
        <authorList>
            <person name="Haridas S."/>
            <person name="Albert R."/>
            <person name="Binder M."/>
            <person name="Bloem J."/>
            <person name="Labutti K."/>
            <person name="Salamov A."/>
            <person name="Andreopoulos B."/>
            <person name="Baker S."/>
            <person name="Barry K."/>
            <person name="Bills G."/>
            <person name="Bluhm B."/>
            <person name="Cannon C."/>
            <person name="Castanera R."/>
            <person name="Culley D."/>
            <person name="Daum C."/>
            <person name="Ezra D."/>
            <person name="Gonzalez J."/>
            <person name="Henrissat B."/>
            <person name="Kuo A."/>
            <person name="Liang C."/>
            <person name="Lipzen A."/>
            <person name="Lutzoni F."/>
            <person name="Magnuson J."/>
            <person name="Mondo S."/>
            <person name="Nolan M."/>
            <person name="Ohm R."/>
            <person name="Pangilinan J."/>
            <person name="Park H.-J."/>
            <person name="Ramirez L."/>
            <person name="Alfaro M."/>
            <person name="Sun H."/>
            <person name="Tritt A."/>
            <person name="Yoshinaga Y."/>
            <person name="Zwiers L.-H."/>
            <person name="Turgeon B."/>
            <person name="Goodwin S."/>
            <person name="Spatafora J."/>
            <person name="Crous P."/>
            <person name="Grigoriev I."/>
        </authorList>
    </citation>
    <scope>NUCLEOTIDE SEQUENCE</scope>
    <source>
        <strain evidence="16">CBS 122367</strain>
    </source>
</reference>
<keyword evidence="17" id="KW-1185">Reference proteome</keyword>
<dbReference type="InterPro" id="IPR045321">
    <property type="entry name" value="Cts1-like"/>
</dbReference>
<dbReference type="PANTHER" id="PTHR45708">
    <property type="entry name" value="ENDOCHITINASE"/>
    <property type="match status" value="1"/>
</dbReference>
<keyword evidence="13" id="KW-0732">Signal</keyword>
<dbReference type="GO" id="GO:0008843">
    <property type="term" value="F:endochitinase activity"/>
    <property type="evidence" value="ECO:0007669"/>
    <property type="project" value="UniProtKB-EC"/>
</dbReference>
<evidence type="ECO:0000256" key="9">
    <source>
        <dbReference type="ARBA" id="ARBA00025727"/>
    </source>
</evidence>
<feature type="signal peptide" evidence="13">
    <location>
        <begin position="1"/>
        <end position="20"/>
    </location>
</feature>
<feature type="domain" description="Chitin-binding type-1" evidence="14">
    <location>
        <begin position="381"/>
        <end position="427"/>
    </location>
</feature>
<dbReference type="GO" id="GO:0000272">
    <property type="term" value="P:polysaccharide catabolic process"/>
    <property type="evidence" value="ECO:0007669"/>
    <property type="project" value="UniProtKB-KW"/>
</dbReference>
<dbReference type="CDD" id="cd11618">
    <property type="entry name" value="ChtBD1_1"/>
    <property type="match status" value="3"/>
</dbReference>
<sequence>MLTPFISSFVVGLLASTALAGYSAASGSNVVVYWGQGNAQIPLSEVCSDSSVDIVNIAFVNVFPKKVGDYPGTNFANACGAEKYPSPSGGDSELLSNCPTIGPGIDICHANGKKVLLSIGGGWPIDYYLPSQELAEYFAEFLWGAFGPTTQEWKDAGKPRPFGDAFVDGFDLDIEAYMDPAPSADYLYANYDHFVSKLKNDLYPTVGGGFYISGAPQCQIPDARLAHAISNSHFDFVFVQFYNTAQCSVRAGYNGLNASSTGFTFDDWVAWLKANSANEGVKLYIGMPANTEGALAEPTAYLTPNEANELIPFYAEKHADMFGGVMLWEATISSRNSICNKGYATHIKDILFGTYVNASCPNPSPSPTSSAIATPTAVSPNGLCGPTNGYSCVGSGFGNCCSAYGFCGSTTAHCDVGCNPLFGICGSSSSSTLSSTTPTTSPTTSSAIATPTAVSPNGACGPSNGFNCAGSGFGDCCSEYGFCGTSATYCDTGCNPLFGKCSSGGNSTSSTISSTTPTTSSTTSSASATPTLISSPDGSCGGNTSYTCVGYHMGECCSQHGFCGGDAGYCDAGCNPLFGKCNPSGDNSTSSPIPSSTPLPSSSSSIILGTGSSSIVSSSVSVPFPTGNNSTSVPFPTGTSSTPITGTGSSSIPLGTGSSSSVLVSSSSPSVPYPTGVNFTTTPLSSSVYGSGSSVASPFPGSSSTPSPTLPTYPVTSDPVYPSSGYHPSGPSGVSPTSSSASHGYNTNNTGPRSTSTTPCPTSISTSNGGTWYGTSSIPGWATASQIATPSSSVLGYDVPSASYPTSTPAEGYGSYPASPSVISKPSHPGTYPSPATTTVFTTTYIDICPTGFTTVTATITKTVCPSCATTTKPSDVPEGWTTKVTICGHCGPKTTTVTLTKPISPPTNVPHYASYTHAVPEEEEAITNTSKIYTMVTATSVSSSLLPSYYPTDTPDGEGMVTNKVYLTSTATALSSTLVPSFSPISSVLPANSTAVYAPSGTATTSSPTYPYIEDFEGAASQKRIGLSIISVLIAGLLLL</sequence>
<evidence type="ECO:0000313" key="17">
    <source>
        <dbReference type="Proteomes" id="UP000799291"/>
    </source>
</evidence>
<evidence type="ECO:0000259" key="14">
    <source>
        <dbReference type="PROSITE" id="PS50941"/>
    </source>
</evidence>
<feature type="disulfide bond" evidence="10">
    <location>
        <begin position="476"/>
        <end position="490"/>
    </location>
</feature>
<evidence type="ECO:0000256" key="13">
    <source>
        <dbReference type="SAM" id="SignalP"/>
    </source>
</evidence>
<dbReference type="PROSITE" id="PS51910">
    <property type="entry name" value="GH18_2"/>
    <property type="match status" value="1"/>
</dbReference>
<feature type="region of interest" description="Disordered" evidence="12">
    <location>
        <begin position="626"/>
        <end position="672"/>
    </location>
</feature>
<evidence type="ECO:0000256" key="1">
    <source>
        <dbReference type="ARBA" id="ARBA00000822"/>
    </source>
</evidence>
<protein>
    <recommendedName>
        <fullName evidence="2">chitinase</fullName>
        <ecNumber evidence="2">3.2.1.14</ecNumber>
    </recommendedName>
</protein>
<dbReference type="AlphaFoldDB" id="A0A6G1JM13"/>
<dbReference type="GO" id="GO:0005576">
    <property type="term" value="C:extracellular region"/>
    <property type="evidence" value="ECO:0007669"/>
    <property type="project" value="TreeGrafter"/>
</dbReference>
<feature type="compositionally biased region" description="Low complexity" evidence="12">
    <location>
        <begin position="690"/>
        <end position="767"/>
    </location>
</feature>
<keyword evidence="8" id="KW-0624">Polysaccharide degradation</keyword>
<dbReference type="SUPFAM" id="SSF57016">
    <property type="entry name" value="Plant lectins/antimicrobial peptides"/>
    <property type="match status" value="3"/>
</dbReference>
<dbReference type="SMART" id="SM00270">
    <property type="entry name" value="ChtBD1"/>
    <property type="match status" value="3"/>
</dbReference>
<keyword evidence="3 10" id="KW-0147">Chitin-binding</keyword>
<feature type="domain" description="Chitin-binding type-1" evidence="14">
    <location>
        <begin position="537"/>
        <end position="583"/>
    </location>
</feature>
<evidence type="ECO:0000313" key="16">
    <source>
        <dbReference type="EMBL" id="KAF2691584.1"/>
    </source>
</evidence>
<evidence type="ECO:0000256" key="2">
    <source>
        <dbReference type="ARBA" id="ARBA00012729"/>
    </source>
</evidence>
<dbReference type="PROSITE" id="PS01095">
    <property type="entry name" value="GH18_1"/>
    <property type="match status" value="1"/>
</dbReference>
<dbReference type="InterPro" id="IPR001002">
    <property type="entry name" value="Chitin-bd_1"/>
</dbReference>
<feature type="disulfide bond" evidence="10">
    <location>
        <begin position="556"/>
        <end position="570"/>
    </location>
</feature>
<feature type="chain" id="PRO_5026083290" description="chitinase" evidence="13">
    <location>
        <begin position="21"/>
        <end position="1041"/>
    </location>
</feature>
<dbReference type="CDD" id="cd02877">
    <property type="entry name" value="GH18_hevamine_XipI_class_III"/>
    <property type="match status" value="1"/>
</dbReference>
<dbReference type="InterPro" id="IPR017853">
    <property type="entry name" value="GH"/>
</dbReference>
<dbReference type="GO" id="GO:0006032">
    <property type="term" value="P:chitin catabolic process"/>
    <property type="evidence" value="ECO:0007669"/>
    <property type="project" value="UniProtKB-KW"/>
</dbReference>
<dbReference type="InterPro" id="IPR001579">
    <property type="entry name" value="Glyco_hydro_18_chit_AS"/>
</dbReference>
<dbReference type="SUPFAM" id="SSF51445">
    <property type="entry name" value="(Trans)glycosidases"/>
    <property type="match status" value="1"/>
</dbReference>
<feature type="domain" description="GH18" evidence="15">
    <location>
        <begin position="28"/>
        <end position="354"/>
    </location>
</feature>
<proteinExistence type="inferred from homology"/>
<dbReference type="InterPro" id="IPR050542">
    <property type="entry name" value="Glycosyl_Hydrlase18_Chitinase"/>
</dbReference>
<evidence type="ECO:0000256" key="12">
    <source>
        <dbReference type="SAM" id="MobiDB-lite"/>
    </source>
</evidence>
<keyword evidence="7 11" id="KW-0326">Glycosidase</keyword>
<dbReference type="Gene3D" id="3.20.20.80">
    <property type="entry name" value="Glycosidases"/>
    <property type="match status" value="1"/>
</dbReference>
<dbReference type="PANTHER" id="PTHR45708:SF49">
    <property type="entry name" value="ENDOCHITINASE"/>
    <property type="match status" value="1"/>
</dbReference>
<keyword evidence="4 11" id="KW-0378">Hydrolase</keyword>
<dbReference type="OrthoDB" id="6020543at2759"/>
<evidence type="ECO:0000256" key="11">
    <source>
        <dbReference type="RuleBase" id="RU000489"/>
    </source>
</evidence>
<organism evidence="16 17">
    <name type="scientific">Lentithecium fluviatile CBS 122367</name>
    <dbReference type="NCBI Taxonomy" id="1168545"/>
    <lineage>
        <taxon>Eukaryota</taxon>
        <taxon>Fungi</taxon>
        <taxon>Dikarya</taxon>
        <taxon>Ascomycota</taxon>
        <taxon>Pezizomycotina</taxon>
        <taxon>Dothideomycetes</taxon>
        <taxon>Pleosporomycetidae</taxon>
        <taxon>Pleosporales</taxon>
        <taxon>Massarineae</taxon>
        <taxon>Lentitheciaceae</taxon>
        <taxon>Lentithecium</taxon>
    </lineage>
</organism>
<evidence type="ECO:0000256" key="4">
    <source>
        <dbReference type="ARBA" id="ARBA00022801"/>
    </source>
</evidence>
<accession>A0A6G1JM13</accession>
<dbReference type="InterPro" id="IPR036861">
    <property type="entry name" value="Endochitinase-like_sf"/>
</dbReference>
<dbReference type="EMBL" id="MU005569">
    <property type="protein sequence ID" value="KAF2691584.1"/>
    <property type="molecule type" value="Genomic_DNA"/>
</dbReference>
<keyword evidence="10" id="KW-1015">Disulfide bond</keyword>
<evidence type="ECO:0000256" key="3">
    <source>
        <dbReference type="ARBA" id="ARBA00022669"/>
    </source>
</evidence>